<dbReference type="Proteomes" id="UP000235786">
    <property type="component" value="Unassembled WGS sequence"/>
</dbReference>
<reference evidence="6 7" key="1">
    <citation type="submission" date="2016-04" db="EMBL/GenBank/DDBJ databases">
        <title>A degradative enzymes factory behind the ericoid mycorrhizal symbiosis.</title>
        <authorList>
            <consortium name="DOE Joint Genome Institute"/>
            <person name="Martino E."/>
            <person name="Morin E."/>
            <person name="Grelet G."/>
            <person name="Kuo A."/>
            <person name="Kohler A."/>
            <person name="Daghino S."/>
            <person name="Barry K."/>
            <person name="Choi C."/>
            <person name="Cichocki N."/>
            <person name="Clum A."/>
            <person name="Copeland A."/>
            <person name="Hainaut M."/>
            <person name="Haridas S."/>
            <person name="Labutti K."/>
            <person name="Lindquist E."/>
            <person name="Lipzen A."/>
            <person name="Khouja H.-R."/>
            <person name="Murat C."/>
            <person name="Ohm R."/>
            <person name="Olson A."/>
            <person name="Spatafora J."/>
            <person name="Veneault-Fourrey C."/>
            <person name="Henrissat B."/>
            <person name="Grigoriev I."/>
            <person name="Martin F."/>
            <person name="Perotto S."/>
        </authorList>
    </citation>
    <scope>NUCLEOTIDE SEQUENCE [LARGE SCALE GENOMIC DNA]</scope>
    <source>
        <strain evidence="6 7">F</strain>
    </source>
</reference>
<dbReference type="AlphaFoldDB" id="A0A2J6S9E3"/>
<evidence type="ECO:0008006" key="8">
    <source>
        <dbReference type="Google" id="ProtNLM"/>
    </source>
</evidence>
<accession>A0A2J6S9E3</accession>
<proteinExistence type="predicted"/>
<keyword evidence="3 5" id="KW-1133">Transmembrane helix</keyword>
<feature type="transmembrane region" description="Helical" evidence="5">
    <location>
        <begin position="149"/>
        <end position="169"/>
    </location>
</feature>
<sequence length="422" mass="46188">MASHGSTPEKMQHTPAAVNVIGSLGQAESQIDRAQQGMAGSLEASDPSSKLPKPYHILGFEIMAYSHPRAQAFLLGCVLFLTVGTYNVITFLGGAGQQTAYLSDGEHLPNLVCYAFDGSSKLYISMGFEFPLVVASILPTQVRCGVSTIPVTCWCGLSAAMLWCAEGMAMMAFASEDKKGLSVSIMWSIFQSGVVIGSAIPVGQNWNAGTDNNSRVNDGTYIGLMILILFGAVLALVLYPWQKMIREDGSKVLVERHLSFFQELASSCNNFNGEVFTEGLLEDERLDVYDPGYGAWAFLYVMYGFMDAAYNCYAYWFMGALSNDPVELSVYTAMFRLLNSVCQITTYALNLRGYSKEFMFGTSWAFVAAGLICILPIIKFWMKESNMVVVVEDTVIDESVQHASAFPSDVEDMSKSSKMIQG</sequence>
<feature type="transmembrane region" description="Helical" evidence="5">
    <location>
        <begin position="361"/>
        <end position="382"/>
    </location>
</feature>
<dbReference type="EMBL" id="KZ613938">
    <property type="protein sequence ID" value="PMD47380.1"/>
    <property type="molecule type" value="Genomic_DNA"/>
</dbReference>
<dbReference type="PANTHER" id="PTHR23294">
    <property type="entry name" value="ET TRANSLATION PRODUCT-RELATED"/>
    <property type="match status" value="1"/>
</dbReference>
<feature type="transmembrane region" description="Helical" evidence="5">
    <location>
        <begin position="220"/>
        <end position="241"/>
    </location>
</feature>
<keyword evidence="2 5" id="KW-0812">Transmembrane</keyword>
<evidence type="ECO:0000313" key="7">
    <source>
        <dbReference type="Proteomes" id="UP000235786"/>
    </source>
</evidence>
<evidence type="ECO:0000256" key="1">
    <source>
        <dbReference type="ARBA" id="ARBA00004141"/>
    </source>
</evidence>
<protein>
    <recommendedName>
        <fullName evidence="8">MFS general substrate transporter</fullName>
    </recommendedName>
</protein>
<feature type="transmembrane region" description="Helical" evidence="5">
    <location>
        <begin position="72"/>
        <end position="93"/>
    </location>
</feature>
<dbReference type="GO" id="GO:0016020">
    <property type="term" value="C:membrane"/>
    <property type="evidence" value="ECO:0007669"/>
    <property type="project" value="UniProtKB-SubCell"/>
</dbReference>
<keyword evidence="7" id="KW-1185">Reference proteome</keyword>
<gene>
    <name evidence="6" type="ORF">L207DRAFT_522788</name>
</gene>
<keyword evidence="4 5" id="KW-0472">Membrane</keyword>
<dbReference type="PANTHER" id="PTHR23294:SF59">
    <property type="entry name" value="UNC93-LIKE PROTEIN C922.05C"/>
    <property type="match status" value="1"/>
</dbReference>
<feature type="transmembrane region" description="Helical" evidence="5">
    <location>
        <begin position="295"/>
        <end position="316"/>
    </location>
</feature>
<evidence type="ECO:0000256" key="5">
    <source>
        <dbReference type="SAM" id="Phobius"/>
    </source>
</evidence>
<evidence type="ECO:0000256" key="4">
    <source>
        <dbReference type="ARBA" id="ARBA00023136"/>
    </source>
</evidence>
<comment type="subcellular location">
    <subcellularLocation>
        <location evidence="1">Membrane</location>
        <topology evidence="1">Multi-pass membrane protein</topology>
    </subcellularLocation>
</comment>
<evidence type="ECO:0000256" key="2">
    <source>
        <dbReference type="ARBA" id="ARBA00022692"/>
    </source>
</evidence>
<evidence type="ECO:0000313" key="6">
    <source>
        <dbReference type="EMBL" id="PMD47380.1"/>
    </source>
</evidence>
<dbReference type="InterPro" id="IPR051617">
    <property type="entry name" value="UNC-93-like_regulator"/>
</dbReference>
<feature type="transmembrane region" description="Helical" evidence="5">
    <location>
        <begin position="181"/>
        <end position="200"/>
    </location>
</feature>
<name>A0A2J6S9E3_HYAVF</name>
<dbReference type="OrthoDB" id="196103at2759"/>
<evidence type="ECO:0000256" key="3">
    <source>
        <dbReference type="ARBA" id="ARBA00022989"/>
    </source>
</evidence>
<organism evidence="6 7">
    <name type="scientific">Hyaloscypha variabilis (strain UAMH 11265 / GT02V1 / F)</name>
    <name type="common">Meliniomyces variabilis</name>
    <dbReference type="NCBI Taxonomy" id="1149755"/>
    <lineage>
        <taxon>Eukaryota</taxon>
        <taxon>Fungi</taxon>
        <taxon>Dikarya</taxon>
        <taxon>Ascomycota</taxon>
        <taxon>Pezizomycotina</taxon>
        <taxon>Leotiomycetes</taxon>
        <taxon>Helotiales</taxon>
        <taxon>Hyaloscyphaceae</taxon>
        <taxon>Hyaloscypha</taxon>
        <taxon>Hyaloscypha variabilis</taxon>
    </lineage>
</organism>